<accession>A0A063BRN4</accession>
<sequence length="354" mass="38597">MVYRQGLYVLAAWASLGSVALAITPHCSKITQLEFSIQFANNWFAGTWDRVGVSIGRPDSLRWVPISDGASAGDRKSVSIDMNHVFGAPQFDLKDHLSFGLGVQATYGVHATNDAFEIKDITLRGTCVEPGLTVERTVIVNQVYRHPAQGSGFLAPYEVKQVGQIVSLNPEAWFISGTTILNAKGPVYINIGMSEALANAVHKQYPTDTWHSLGLTKRGDSYVFTCGAKDPDEKRVKEACWMSPFNHEDHDILIHQTEVLPSQAANFCKPNPDMLVPTDAVCADAKYAQVLGKIMQTAGLNCPGPGTSSCKTTYVVNAYFTWHNDMYGSTIFSPSGTIAWAYWADGATNTCSLC</sequence>
<keyword evidence="4" id="KW-1185">Reference proteome</keyword>
<keyword evidence="1" id="KW-0732">Signal</keyword>
<evidence type="ECO:0000313" key="5">
    <source>
        <dbReference type="Proteomes" id="UP000054053"/>
    </source>
</evidence>
<dbReference type="KEGG" id="uvi:66062970"/>
<gene>
    <name evidence="3" type="ORF">UV8b_02192</name>
    <name evidence="2" type="ORF">UVI_02057120</name>
</gene>
<dbReference type="HOGENOM" id="CLU_783464_0_0_1"/>
<proteinExistence type="predicted"/>
<dbReference type="EMBL" id="CP072754">
    <property type="protein sequence ID" value="QUC17951.1"/>
    <property type="molecule type" value="Genomic_DNA"/>
</dbReference>
<protein>
    <submittedName>
        <fullName evidence="2">Uncharacterized protein</fullName>
    </submittedName>
</protein>
<evidence type="ECO:0000256" key="1">
    <source>
        <dbReference type="SAM" id="SignalP"/>
    </source>
</evidence>
<evidence type="ECO:0000313" key="3">
    <source>
        <dbReference type="EMBL" id="QUC17951.1"/>
    </source>
</evidence>
<organism evidence="2 5">
    <name type="scientific">Ustilaginoidea virens</name>
    <name type="common">Rice false smut fungus</name>
    <name type="synonym">Villosiclava virens</name>
    <dbReference type="NCBI Taxonomy" id="1159556"/>
    <lineage>
        <taxon>Eukaryota</taxon>
        <taxon>Fungi</taxon>
        <taxon>Dikarya</taxon>
        <taxon>Ascomycota</taxon>
        <taxon>Pezizomycotina</taxon>
        <taxon>Sordariomycetes</taxon>
        <taxon>Hypocreomycetidae</taxon>
        <taxon>Hypocreales</taxon>
        <taxon>Clavicipitaceae</taxon>
        <taxon>Ustilaginoidea</taxon>
    </lineage>
</organism>
<reference evidence="5" key="2">
    <citation type="journal article" date="2016" name="Genome Announc.">
        <title>Genome sequence of Ustilaginoidea virens IPU010, a rice pathogenic fungus causing false smut.</title>
        <authorList>
            <person name="Kumagai T."/>
            <person name="Ishii T."/>
            <person name="Terai G."/>
            <person name="Umemura M."/>
            <person name="Machida M."/>
            <person name="Asai K."/>
        </authorList>
    </citation>
    <scope>NUCLEOTIDE SEQUENCE [LARGE SCALE GENOMIC DNA]</scope>
    <source>
        <strain evidence="5">IPU010</strain>
    </source>
</reference>
<reference evidence="3" key="3">
    <citation type="submission" date="2020-03" db="EMBL/GenBank/DDBJ databases">
        <title>A mixture of massive structural variations and highly conserved coding sequences in Ustilaginoidea virens genome.</title>
        <authorList>
            <person name="Zhang K."/>
            <person name="Zhao Z."/>
            <person name="Zhang Z."/>
            <person name="Li Y."/>
            <person name="Hsiang T."/>
            <person name="Sun W."/>
        </authorList>
    </citation>
    <scope>NUCLEOTIDE SEQUENCE</scope>
    <source>
        <strain evidence="3">UV-8b</strain>
    </source>
</reference>
<feature type="chain" id="PRO_5010402184" evidence="1">
    <location>
        <begin position="23"/>
        <end position="354"/>
    </location>
</feature>
<dbReference type="GeneID" id="66062970"/>
<dbReference type="Proteomes" id="UP000054053">
    <property type="component" value="Unassembled WGS sequence"/>
</dbReference>
<feature type="signal peptide" evidence="1">
    <location>
        <begin position="1"/>
        <end position="22"/>
    </location>
</feature>
<name>A0A063BRN4_USTVR</name>
<dbReference type="AlphaFoldDB" id="A0A063BRN4"/>
<evidence type="ECO:0000313" key="4">
    <source>
        <dbReference type="Proteomes" id="UP000027002"/>
    </source>
</evidence>
<dbReference type="Proteomes" id="UP000027002">
    <property type="component" value="Chromosome 2"/>
</dbReference>
<dbReference type="RefSeq" id="XP_042995624.1">
    <property type="nucleotide sequence ID" value="XM_043139690.1"/>
</dbReference>
<dbReference type="OrthoDB" id="4862416at2759"/>
<evidence type="ECO:0000313" key="2">
    <source>
        <dbReference type="EMBL" id="GAO15470.1"/>
    </source>
</evidence>
<reference evidence="2" key="1">
    <citation type="journal article" date="2016" name="Genome Announc.">
        <title>Genome Sequence of Ustilaginoidea virens IPU010, a Rice Pathogenic Fungus Causing False Smut.</title>
        <authorList>
            <person name="Kumagai T."/>
            <person name="Ishii T."/>
            <person name="Terai G."/>
            <person name="Umemura M."/>
            <person name="Machida M."/>
            <person name="Asai K."/>
        </authorList>
    </citation>
    <scope>NUCLEOTIDE SEQUENCE [LARGE SCALE GENOMIC DNA]</scope>
    <source>
        <strain evidence="2">IPU010</strain>
    </source>
</reference>
<dbReference type="EMBL" id="BBTG02000050">
    <property type="protein sequence ID" value="GAO15470.1"/>
    <property type="molecule type" value="Genomic_DNA"/>
</dbReference>